<reference evidence="14 15" key="1">
    <citation type="submission" date="2018-01" db="EMBL/GenBank/DDBJ databases">
        <title>Complete genome sequence of Caulobacter flavus RHGG3.</title>
        <authorList>
            <person name="Yang E."/>
        </authorList>
    </citation>
    <scope>NUCLEOTIDE SEQUENCE [LARGE SCALE GENOMIC DNA]</scope>
    <source>
        <strain evidence="14 15">RHGG3</strain>
    </source>
</reference>
<dbReference type="GO" id="GO:0016787">
    <property type="term" value="F:hydrolase activity"/>
    <property type="evidence" value="ECO:0007669"/>
    <property type="project" value="UniProtKB-KW"/>
</dbReference>
<comment type="catalytic activity">
    <reaction evidence="10">
        <text>S-hexadecanoyl-L-cysteinyl-[protein] + H2O = L-cysteinyl-[protein] + hexadecanoate + H(+)</text>
        <dbReference type="Rhea" id="RHEA:19233"/>
        <dbReference type="Rhea" id="RHEA-COMP:10131"/>
        <dbReference type="Rhea" id="RHEA-COMP:11032"/>
        <dbReference type="ChEBI" id="CHEBI:7896"/>
        <dbReference type="ChEBI" id="CHEBI:15377"/>
        <dbReference type="ChEBI" id="CHEBI:15378"/>
        <dbReference type="ChEBI" id="CHEBI:29950"/>
        <dbReference type="ChEBI" id="CHEBI:74151"/>
        <dbReference type="EC" id="3.1.2.22"/>
    </reaction>
    <physiologicalReaction direction="left-to-right" evidence="10">
        <dbReference type="Rhea" id="RHEA:19234"/>
    </physiologicalReaction>
</comment>
<dbReference type="Pfam" id="PF12146">
    <property type="entry name" value="Hydrolase_4"/>
    <property type="match status" value="1"/>
</dbReference>
<evidence type="ECO:0000256" key="12">
    <source>
        <dbReference type="SAM" id="MobiDB-lite"/>
    </source>
</evidence>
<dbReference type="Gene3D" id="3.40.50.1820">
    <property type="entry name" value="alpha/beta hydrolase"/>
    <property type="match status" value="1"/>
</dbReference>
<evidence type="ECO:0000256" key="9">
    <source>
        <dbReference type="ARBA" id="ARBA00046047"/>
    </source>
</evidence>
<name>A0ABM7A559_9CAUL</name>
<dbReference type="SUPFAM" id="SSF53474">
    <property type="entry name" value="alpha/beta-Hydrolases"/>
    <property type="match status" value="1"/>
</dbReference>
<dbReference type="InterPro" id="IPR000073">
    <property type="entry name" value="AB_hydrolase_1"/>
</dbReference>
<accession>A0ABM7A559</accession>
<evidence type="ECO:0000256" key="7">
    <source>
        <dbReference type="ARBA" id="ARBA00042645"/>
    </source>
</evidence>
<dbReference type="EMBL" id="CP026100">
    <property type="protein sequence ID" value="AYV49383.1"/>
    <property type="molecule type" value="Genomic_DNA"/>
</dbReference>
<dbReference type="PANTHER" id="PTHR16138">
    <property type="entry name" value="MYCOPHENOLIC ACID ACYL-GLUCURONIDE ESTERASE, MITOCHONDRIAL"/>
    <property type="match status" value="1"/>
</dbReference>
<comment type="catalytic activity">
    <reaction evidence="11">
        <text>mycophenolic acid O-acyl-beta-D-glucuronide + H2O = mycophenolate + D-glucuronate + H(+)</text>
        <dbReference type="Rhea" id="RHEA:34179"/>
        <dbReference type="ChEBI" id="CHEBI:15377"/>
        <dbReference type="ChEBI" id="CHEBI:15378"/>
        <dbReference type="ChEBI" id="CHEBI:58720"/>
        <dbReference type="ChEBI" id="CHEBI:62932"/>
        <dbReference type="ChEBI" id="CHEBI:66982"/>
        <dbReference type="EC" id="3.1.1.93"/>
    </reaction>
    <physiologicalReaction direction="left-to-right" evidence="11">
        <dbReference type="Rhea" id="RHEA:34180"/>
    </physiologicalReaction>
</comment>
<dbReference type="InterPro" id="IPR022742">
    <property type="entry name" value="Hydrolase_4"/>
</dbReference>
<evidence type="ECO:0000256" key="3">
    <source>
        <dbReference type="ARBA" id="ARBA00022946"/>
    </source>
</evidence>
<dbReference type="InterPro" id="IPR029058">
    <property type="entry name" value="AB_hydrolase_fold"/>
</dbReference>
<evidence type="ECO:0000256" key="10">
    <source>
        <dbReference type="ARBA" id="ARBA00047409"/>
    </source>
</evidence>
<gene>
    <name evidence="14" type="ORF">C1707_25830</name>
</gene>
<proteinExistence type="predicted"/>
<dbReference type="RefSeq" id="WP_123170808.1">
    <property type="nucleotide sequence ID" value="NZ_CP026100.1"/>
</dbReference>
<feature type="compositionally biased region" description="Low complexity" evidence="12">
    <location>
        <begin position="271"/>
        <end position="283"/>
    </location>
</feature>
<dbReference type="PANTHER" id="PTHR16138:SF7">
    <property type="entry name" value="PALMITOYL-PROTEIN THIOESTERASE ABHD10, MITOCHONDRIAL"/>
    <property type="match status" value="1"/>
</dbReference>
<feature type="domain" description="Serine aminopeptidase S33" evidence="13">
    <location>
        <begin position="28"/>
        <end position="135"/>
    </location>
</feature>
<dbReference type="Proteomes" id="UP000281192">
    <property type="component" value="Chromosome"/>
</dbReference>
<evidence type="ECO:0000313" key="14">
    <source>
        <dbReference type="EMBL" id="AYV49383.1"/>
    </source>
</evidence>
<dbReference type="EC" id="3.1.2.22" evidence="1"/>
<dbReference type="EC" id="3.1.1.93" evidence="4"/>
<keyword evidence="3" id="KW-0809">Transit peptide</keyword>
<dbReference type="InterPro" id="IPR052382">
    <property type="entry name" value="ABHD10_acyl-thioesterase"/>
</dbReference>
<evidence type="ECO:0000256" key="11">
    <source>
        <dbReference type="ARBA" id="ARBA00047972"/>
    </source>
</evidence>
<evidence type="ECO:0000256" key="6">
    <source>
        <dbReference type="ARBA" id="ARBA00041520"/>
    </source>
</evidence>
<organism evidence="14 15">
    <name type="scientific">Caulobacter flavus</name>
    <dbReference type="NCBI Taxonomy" id="1679497"/>
    <lineage>
        <taxon>Bacteria</taxon>
        <taxon>Pseudomonadati</taxon>
        <taxon>Pseudomonadota</taxon>
        <taxon>Alphaproteobacteria</taxon>
        <taxon>Caulobacterales</taxon>
        <taxon>Caulobacteraceae</taxon>
        <taxon>Caulobacter</taxon>
    </lineage>
</organism>
<evidence type="ECO:0000256" key="4">
    <source>
        <dbReference type="ARBA" id="ARBA00039132"/>
    </source>
</evidence>
<protein>
    <recommendedName>
        <fullName evidence="5">Palmitoyl-protein thioesterase ABHD10, mitochondrial</fullName>
        <ecNumber evidence="4">3.1.1.93</ecNumber>
        <ecNumber evidence="1">3.1.2.22</ecNumber>
    </recommendedName>
    <alternativeName>
        <fullName evidence="7">Acyl-protein thioesterase ABHD10</fullName>
    </alternativeName>
    <alternativeName>
        <fullName evidence="8">Alpha/beta hydrolase domain-containing protein 10</fullName>
    </alternativeName>
    <alternativeName>
        <fullName evidence="6">Mycophenolic acid acyl-glucuronide esterase, mitochondrial</fullName>
    </alternativeName>
</protein>
<feature type="region of interest" description="Disordered" evidence="12">
    <location>
        <begin position="271"/>
        <end position="292"/>
    </location>
</feature>
<evidence type="ECO:0000256" key="1">
    <source>
        <dbReference type="ARBA" id="ARBA00012423"/>
    </source>
</evidence>
<evidence type="ECO:0000259" key="13">
    <source>
        <dbReference type="Pfam" id="PF12146"/>
    </source>
</evidence>
<evidence type="ECO:0000256" key="2">
    <source>
        <dbReference type="ARBA" id="ARBA00022801"/>
    </source>
</evidence>
<keyword evidence="2 14" id="KW-0378">Hydrolase</keyword>
<comment type="function">
    <text evidence="9">Acts as an acyl-protein thioesterase that hydrolyzes fatty acids from acylated residues in proteins. Regulates the mitochondrial S-depalmitoylation of the nucleophilic active site residue of peroxiredoxin-5/PRDX5, a key antioxidant protein, therefore modulating mitochondrial antioxidant ability. Also catalyzes the deglucuronidation of mycophenolic acid acyl-glucuronide, an active metabolite of the immunosuppressant drug mycophenolate.</text>
</comment>
<evidence type="ECO:0000313" key="15">
    <source>
        <dbReference type="Proteomes" id="UP000281192"/>
    </source>
</evidence>
<sequence>MTEVRDFHPREENQRLAYRRIDGEGPTVVWLGGFHSDMTGTKAQVLADQALATGGSYVRFDYFGHGESSGAFRDGTISRWRADSLAVIDDVTEGPLVLVGSSLGGWLACLAAIARPERVKALVLIAPAPDFTDKLMGPELSDEARAAIARDGFWIRPSEYDDGGYAITRDLLEDGARWSILPGPVPIDAPVRVLQGGQDEDVPWTHALELANALKGDDVVFSLIKDGDHRLSRPQDLERLVAAVAEARVLATPVDDDPVARRLARAARARSAGQAPAAAWAAADLGDEDLED</sequence>
<evidence type="ECO:0000256" key="8">
    <source>
        <dbReference type="ARBA" id="ARBA00042704"/>
    </source>
</evidence>
<evidence type="ECO:0000256" key="5">
    <source>
        <dbReference type="ARBA" id="ARBA00039314"/>
    </source>
</evidence>
<keyword evidence="15" id="KW-1185">Reference proteome</keyword>
<dbReference type="PRINTS" id="PR00111">
    <property type="entry name" value="ABHYDROLASE"/>
</dbReference>